<protein>
    <recommendedName>
        <fullName evidence="6">TVP38/TMEM64 family membrane protein</fullName>
    </recommendedName>
</protein>
<dbReference type="Pfam" id="PF09335">
    <property type="entry name" value="VTT_dom"/>
    <property type="match status" value="1"/>
</dbReference>
<dbReference type="PANTHER" id="PTHR12677:SF59">
    <property type="entry name" value="GOLGI APPARATUS MEMBRANE PROTEIN TVP38-RELATED"/>
    <property type="match status" value="1"/>
</dbReference>
<reference evidence="9" key="1">
    <citation type="journal article" date="2019" name="Int. J. Syst. Evol. Microbiol.">
        <title>The Global Catalogue of Microorganisms (GCM) 10K type strain sequencing project: providing services to taxonomists for standard genome sequencing and annotation.</title>
        <authorList>
            <consortium name="The Broad Institute Genomics Platform"/>
            <consortium name="The Broad Institute Genome Sequencing Center for Infectious Disease"/>
            <person name="Wu L."/>
            <person name="Ma J."/>
        </authorList>
    </citation>
    <scope>NUCLEOTIDE SEQUENCE [LARGE SCALE GENOMIC DNA]</scope>
    <source>
        <strain evidence="9">CGMCC 1.10832</strain>
    </source>
</reference>
<feature type="transmembrane region" description="Helical" evidence="6">
    <location>
        <begin position="210"/>
        <end position="227"/>
    </location>
</feature>
<feature type="transmembrane region" description="Helical" evidence="6">
    <location>
        <begin position="178"/>
        <end position="198"/>
    </location>
</feature>
<accession>A0ABQ1M9M9</accession>
<evidence type="ECO:0000256" key="3">
    <source>
        <dbReference type="ARBA" id="ARBA00022692"/>
    </source>
</evidence>
<sequence>MSLAEEQASTKKSKLPLIISITIIVGLILTYFFVPEVKEGLNNAWDVLTSQDEERTKQWVNQFGFWGPIIIVVAMIAQMFLIIIPSPFLMVATILAYGPYWGSLIIFVAIFSASSVGYAIGALLGTSAVKKILGDKSERKIERFIDNYGFWAVIVTRLSPFLSNDAISFVGGILRMGYWRFIGATLLGIAPLTILIAFLGENNDRLQNGLIWGSVVSIVLFIAYVWWDKKNNKQKEA</sequence>
<feature type="transmembrane region" description="Helical" evidence="6">
    <location>
        <begin position="15"/>
        <end position="34"/>
    </location>
</feature>
<keyword evidence="5 6" id="KW-0472">Membrane</keyword>
<name>A0ABQ1M9M9_9BACT</name>
<dbReference type="InterPro" id="IPR032816">
    <property type="entry name" value="VTT_dom"/>
</dbReference>
<evidence type="ECO:0000256" key="2">
    <source>
        <dbReference type="ARBA" id="ARBA00022475"/>
    </source>
</evidence>
<organism evidence="8 9">
    <name type="scientific">Marivirga lumbricoides</name>
    <dbReference type="NCBI Taxonomy" id="1046115"/>
    <lineage>
        <taxon>Bacteria</taxon>
        <taxon>Pseudomonadati</taxon>
        <taxon>Bacteroidota</taxon>
        <taxon>Cytophagia</taxon>
        <taxon>Cytophagales</taxon>
        <taxon>Marivirgaceae</taxon>
        <taxon>Marivirga</taxon>
    </lineage>
</organism>
<dbReference type="RefSeq" id="WP_188463165.1">
    <property type="nucleotide sequence ID" value="NZ_BAABHU010000006.1"/>
</dbReference>
<comment type="subcellular location">
    <subcellularLocation>
        <location evidence="1 6">Cell membrane</location>
        <topology evidence="1 6">Multi-pass membrane protein</topology>
    </subcellularLocation>
</comment>
<comment type="caution">
    <text evidence="8">The sequence shown here is derived from an EMBL/GenBank/DDBJ whole genome shotgun (WGS) entry which is preliminary data.</text>
</comment>
<evidence type="ECO:0000259" key="7">
    <source>
        <dbReference type="Pfam" id="PF09335"/>
    </source>
</evidence>
<keyword evidence="9" id="KW-1185">Reference proteome</keyword>
<dbReference type="Proteomes" id="UP000636010">
    <property type="component" value="Unassembled WGS sequence"/>
</dbReference>
<evidence type="ECO:0000313" key="8">
    <source>
        <dbReference type="EMBL" id="GGC35668.1"/>
    </source>
</evidence>
<evidence type="ECO:0000256" key="6">
    <source>
        <dbReference type="RuleBase" id="RU366058"/>
    </source>
</evidence>
<feature type="transmembrane region" description="Helical" evidence="6">
    <location>
        <begin position="63"/>
        <end position="84"/>
    </location>
</feature>
<evidence type="ECO:0000256" key="5">
    <source>
        <dbReference type="ARBA" id="ARBA00023136"/>
    </source>
</evidence>
<keyword evidence="3 6" id="KW-0812">Transmembrane</keyword>
<feature type="domain" description="VTT" evidence="7">
    <location>
        <begin position="84"/>
        <end position="201"/>
    </location>
</feature>
<dbReference type="InterPro" id="IPR015414">
    <property type="entry name" value="TMEM64"/>
</dbReference>
<evidence type="ECO:0000256" key="1">
    <source>
        <dbReference type="ARBA" id="ARBA00004651"/>
    </source>
</evidence>
<gene>
    <name evidence="8" type="ORF">GCM10011506_21330</name>
</gene>
<dbReference type="PANTHER" id="PTHR12677">
    <property type="entry name" value="GOLGI APPARATUS MEMBRANE PROTEIN TVP38-RELATED"/>
    <property type="match status" value="1"/>
</dbReference>
<comment type="similarity">
    <text evidence="6">Belongs to the TVP38/TMEM64 family.</text>
</comment>
<evidence type="ECO:0000256" key="4">
    <source>
        <dbReference type="ARBA" id="ARBA00022989"/>
    </source>
</evidence>
<feature type="transmembrane region" description="Helical" evidence="6">
    <location>
        <begin position="104"/>
        <end position="129"/>
    </location>
</feature>
<keyword evidence="4 6" id="KW-1133">Transmembrane helix</keyword>
<keyword evidence="2 6" id="KW-1003">Cell membrane</keyword>
<proteinExistence type="inferred from homology"/>
<evidence type="ECO:0000313" key="9">
    <source>
        <dbReference type="Proteomes" id="UP000636010"/>
    </source>
</evidence>
<dbReference type="EMBL" id="BMEC01000006">
    <property type="protein sequence ID" value="GGC35668.1"/>
    <property type="molecule type" value="Genomic_DNA"/>
</dbReference>